<keyword evidence="3" id="KW-1185">Reference proteome</keyword>
<feature type="signal peptide" evidence="1">
    <location>
        <begin position="1"/>
        <end position="17"/>
    </location>
</feature>
<reference evidence="2 3" key="1">
    <citation type="submission" date="2024-04" db="EMBL/GenBank/DDBJ databases">
        <title>Draft genome sequence of Halopseudomonas sabulinigri NBRC 116187.</title>
        <authorList>
            <person name="Miyakawa T."/>
            <person name="Kusuya Y."/>
            <person name="Miura T."/>
        </authorList>
    </citation>
    <scope>NUCLEOTIDE SEQUENCE [LARGE SCALE GENOMIC DNA]</scope>
    <source>
        <strain evidence="2 3">4NH20-0042</strain>
    </source>
</reference>
<proteinExistence type="predicted"/>
<dbReference type="EMBL" id="BAABWD010000002">
    <property type="protein sequence ID" value="GAA6131572.1"/>
    <property type="molecule type" value="Genomic_DNA"/>
</dbReference>
<gene>
    <name evidence="2" type="ORF">NBRC116187_19320</name>
</gene>
<protein>
    <submittedName>
        <fullName evidence="2">YjbH domain-containing protein</fullName>
    </submittedName>
</protein>
<feature type="chain" id="PRO_5046061495" evidence="1">
    <location>
        <begin position="18"/>
        <end position="701"/>
    </location>
</feature>
<keyword evidence="1" id="KW-0732">Signal</keyword>
<comment type="caution">
    <text evidence="2">The sequence shown here is derived from an EMBL/GenBank/DDBJ whole genome shotgun (WGS) entry which is preliminary data.</text>
</comment>
<evidence type="ECO:0000313" key="3">
    <source>
        <dbReference type="Proteomes" id="UP001486808"/>
    </source>
</evidence>
<sequence>MLTALFMLIAAPVALSAQNPKYRTTQSDFGGTGLLQTPTARMAPEGDISFNATRVDPYSRYSISAQPLPWLEGTIRYTSVSNRRYGAESFSGDQSFKDKGIDAKVRLLKESYWYPQVAFGMRDLGGTGLFSSEYFVANKRVYNFDFSLGLAWGYIGNRGGIDNPLGLLNDKFDTRGEVTTDVSQAGGTRTNSYFRGPLGVFGGIEYQSPWEKLRFKVELDGNDYKSEPQGNDQPQEYPVNFGALYRLSDGIDLTAAWERGNTAMFGITLHTNLKAGSMPQKVLDPAPEARKPLPTGVSGNAIDWSNVSQRLRSNAGIEVQEISLHGDEVIVTGEQKMFRDSAKGLGRAARVLDNSLGEGSYNWYTLVYSSRGMPISQTSINAEKLREYERNEIDRQALRRATANAIPAVLDDDIVYTGELDKTDFSTNLGYTQNVGGPDNFLLYQFLLRFDGAYYFERNKWLHGSLGVNLLNNYDQFEYDAPSNLPRVRTDIRQYMTTSDVQLSHLQYTQTKQLDRDLYGMAYAGLFESMYGGVGGELLYRPYDANWALGVDANWVKQRDYDQRFGFRDYSTLTGHVTGYLQTGFYNILAKGSVGRYLAGDYGGTLDLSRRFNNGVSIGGWATLTNVSKEEYGEGSFDKGIYVSFPFDAFFVRSTTSTGTIAWNPLTRDGGARLNRYYQLYNFTSDRDLDHFNDGFGSITE</sequence>
<name>A0ABP9ZQ35_9GAMM</name>
<accession>A0ABP9ZQ35</accession>
<dbReference type="Proteomes" id="UP001486808">
    <property type="component" value="Unassembled WGS sequence"/>
</dbReference>
<evidence type="ECO:0000313" key="2">
    <source>
        <dbReference type="EMBL" id="GAA6131572.1"/>
    </source>
</evidence>
<evidence type="ECO:0000256" key="1">
    <source>
        <dbReference type="SAM" id="SignalP"/>
    </source>
</evidence>
<dbReference type="InterPro" id="IPR010344">
    <property type="entry name" value="YbjH"/>
</dbReference>
<dbReference type="Pfam" id="PF06082">
    <property type="entry name" value="YjbH"/>
    <property type="match status" value="1"/>
</dbReference>
<organism evidence="2 3">
    <name type="scientific">Halopseudomonas sabulinigri</name>
    <dbReference type="NCBI Taxonomy" id="472181"/>
    <lineage>
        <taxon>Bacteria</taxon>
        <taxon>Pseudomonadati</taxon>
        <taxon>Pseudomonadota</taxon>
        <taxon>Gammaproteobacteria</taxon>
        <taxon>Pseudomonadales</taxon>
        <taxon>Pseudomonadaceae</taxon>
        <taxon>Halopseudomonas</taxon>
    </lineage>
</organism>